<feature type="non-terminal residue" evidence="1">
    <location>
        <position position="1"/>
    </location>
</feature>
<proteinExistence type="predicted"/>
<dbReference type="EMBL" id="LXQA010669546">
    <property type="protein sequence ID" value="MCI65105.1"/>
    <property type="molecule type" value="Genomic_DNA"/>
</dbReference>
<reference evidence="1 2" key="1">
    <citation type="journal article" date="2018" name="Front. Plant Sci.">
        <title>Red Clover (Trifolium pratense) and Zigzag Clover (T. medium) - A Picture of Genomic Similarities and Differences.</title>
        <authorList>
            <person name="Dluhosova J."/>
            <person name="Istvanek J."/>
            <person name="Nedelnik J."/>
            <person name="Repkova J."/>
        </authorList>
    </citation>
    <scope>NUCLEOTIDE SEQUENCE [LARGE SCALE GENOMIC DNA]</scope>
    <source>
        <strain evidence="2">cv. 10/8</strain>
        <tissue evidence="1">Leaf</tissue>
    </source>
</reference>
<protein>
    <submittedName>
        <fullName evidence="1">Uncharacterized protein</fullName>
    </submittedName>
</protein>
<comment type="caution">
    <text evidence="1">The sequence shown here is derived from an EMBL/GenBank/DDBJ whole genome shotgun (WGS) entry which is preliminary data.</text>
</comment>
<dbReference type="AlphaFoldDB" id="A0A392TZ43"/>
<sequence length="40" mass="4725">GGWYLNRSVLAVDSFTISQDVKAYTTLFLLFRFRARTRVR</sequence>
<accession>A0A392TZ43</accession>
<evidence type="ECO:0000313" key="2">
    <source>
        <dbReference type="Proteomes" id="UP000265520"/>
    </source>
</evidence>
<evidence type="ECO:0000313" key="1">
    <source>
        <dbReference type="EMBL" id="MCI65105.1"/>
    </source>
</evidence>
<keyword evidence="2" id="KW-1185">Reference proteome</keyword>
<name>A0A392TZ43_9FABA</name>
<dbReference type="Proteomes" id="UP000265520">
    <property type="component" value="Unassembled WGS sequence"/>
</dbReference>
<organism evidence="1 2">
    <name type="scientific">Trifolium medium</name>
    <dbReference type="NCBI Taxonomy" id="97028"/>
    <lineage>
        <taxon>Eukaryota</taxon>
        <taxon>Viridiplantae</taxon>
        <taxon>Streptophyta</taxon>
        <taxon>Embryophyta</taxon>
        <taxon>Tracheophyta</taxon>
        <taxon>Spermatophyta</taxon>
        <taxon>Magnoliopsida</taxon>
        <taxon>eudicotyledons</taxon>
        <taxon>Gunneridae</taxon>
        <taxon>Pentapetalae</taxon>
        <taxon>rosids</taxon>
        <taxon>fabids</taxon>
        <taxon>Fabales</taxon>
        <taxon>Fabaceae</taxon>
        <taxon>Papilionoideae</taxon>
        <taxon>50 kb inversion clade</taxon>
        <taxon>NPAAA clade</taxon>
        <taxon>Hologalegina</taxon>
        <taxon>IRL clade</taxon>
        <taxon>Trifolieae</taxon>
        <taxon>Trifolium</taxon>
    </lineage>
</organism>